<dbReference type="Pfam" id="PF01152">
    <property type="entry name" value="Bac_globin"/>
    <property type="match status" value="1"/>
</dbReference>
<sequence length="153" mass="16986">MSENRLMKSKAMLTIMLLCAALTLSACAIQQPSGADDNLYQALGAEPGIEQIADNFIMEIAYDPRVFDRFADSNVERFREKIIEHFCFIADGPCEYTGDSMVLVHRGMDINSAEFNAVVEDLIDAMDKAGTPISAQNRLLERLAGLRPQIIEI</sequence>
<dbReference type="AlphaFoldDB" id="A0A0F9WHF6"/>
<keyword evidence="1" id="KW-0813">Transport</keyword>
<dbReference type="InterPro" id="IPR012292">
    <property type="entry name" value="Globin/Proto"/>
</dbReference>
<proteinExistence type="predicted"/>
<dbReference type="InterPro" id="IPR001486">
    <property type="entry name" value="Hemoglobin_trunc"/>
</dbReference>
<comment type="caution">
    <text evidence="5">The sequence shown here is derived from an EMBL/GenBank/DDBJ whole genome shotgun (WGS) entry which is preliminary data.</text>
</comment>
<dbReference type="GO" id="GO:0019825">
    <property type="term" value="F:oxygen binding"/>
    <property type="evidence" value="ECO:0007669"/>
    <property type="project" value="InterPro"/>
</dbReference>
<dbReference type="CDD" id="cd00454">
    <property type="entry name" value="TrHb1_N"/>
    <property type="match status" value="1"/>
</dbReference>
<evidence type="ECO:0000256" key="2">
    <source>
        <dbReference type="ARBA" id="ARBA00022617"/>
    </source>
</evidence>
<evidence type="ECO:0008006" key="6">
    <source>
        <dbReference type="Google" id="ProtNLM"/>
    </source>
</evidence>
<keyword evidence="4" id="KW-0408">Iron</keyword>
<evidence type="ECO:0000256" key="1">
    <source>
        <dbReference type="ARBA" id="ARBA00022448"/>
    </source>
</evidence>
<dbReference type="GO" id="GO:0020037">
    <property type="term" value="F:heme binding"/>
    <property type="evidence" value="ECO:0007669"/>
    <property type="project" value="InterPro"/>
</dbReference>
<dbReference type="InterPro" id="IPR009050">
    <property type="entry name" value="Globin-like_sf"/>
</dbReference>
<evidence type="ECO:0000256" key="3">
    <source>
        <dbReference type="ARBA" id="ARBA00022723"/>
    </source>
</evidence>
<dbReference type="SUPFAM" id="SSF46458">
    <property type="entry name" value="Globin-like"/>
    <property type="match status" value="1"/>
</dbReference>
<dbReference type="EMBL" id="LAZR01000002">
    <property type="protein sequence ID" value="KKO11938.1"/>
    <property type="molecule type" value="Genomic_DNA"/>
</dbReference>
<organism evidence="5">
    <name type="scientific">marine sediment metagenome</name>
    <dbReference type="NCBI Taxonomy" id="412755"/>
    <lineage>
        <taxon>unclassified sequences</taxon>
        <taxon>metagenomes</taxon>
        <taxon>ecological metagenomes</taxon>
    </lineage>
</organism>
<accession>A0A0F9WHF6</accession>
<keyword evidence="2" id="KW-0349">Heme</keyword>
<reference evidence="5" key="1">
    <citation type="journal article" date="2015" name="Nature">
        <title>Complex archaea that bridge the gap between prokaryotes and eukaryotes.</title>
        <authorList>
            <person name="Spang A."/>
            <person name="Saw J.H."/>
            <person name="Jorgensen S.L."/>
            <person name="Zaremba-Niedzwiedzka K."/>
            <person name="Martijn J."/>
            <person name="Lind A.E."/>
            <person name="van Eijk R."/>
            <person name="Schleper C."/>
            <person name="Guy L."/>
            <person name="Ettema T.J."/>
        </authorList>
    </citation>
    <scope>NUCLEOTIDE SEQUENCE</scope>
</reference>
<dbReference type="Gene3D" id="1.10.490.10">
    <property type="entry name" value="Globins"/>
    <property type="match status" value="1"/>
</dbReference>
<protein>
    <recommendedName>
        <fullName evidence="6">Group 1 truncated hemoglobin</fullName>
    </recommendedName>
</protein>
<keyword evidence="3" id="KW-0479">Metal-binding</keyword>
<gene>
    <name evidence="5" type="ORF">LCGC14_0014420</name>
</gene>
<evidence type="ECO:0000313" key="5">
    <source>
        <dbReference type="EMBL" id="KKO11938.1"/>
    </source>
</evidence>
<dbReference type="GO" id="GO:0046872">
    <property type="term" value="F:metal ion binding"/>
    <property type="evidence" value="ECO:0007669"/>
    <property type="project" value="UniProtKB-KW"/>
</dbReference>
<dbReference type="PROSITE" id="PS51257">
    <property type="entry name" value="PROKAR_LIPOPROTEIN"/>
    <property type="match status" value="1"/>
</dbReference>
<evidence type="ECO:0000256" key="4">
    <source>
        <dbReference type="ARBA" id="ARBA00023004"/>
    </source>
</evidence>
<name>A0A0F9WHF6_9ZZZZ</name>